<protein>
    <submittedName>
        <fullName evidence="1">Uncharacterized protein</fullName>
    </submittedName>
</protein>
<sequence>MIFPPTSCIMRLLIN</sequence>
<gene>
    <name evidence="1" type="ORF">BpHYR1_031249</name>
</gene>
<keyword evidence="2" id="KW-1185">Reference proteome</keyword>
<evidence type="ECO:0000313" key="2">
    <source>
        <dbReference type="Proteomes" id="UP000276133"/>
    </source>
</evidence>
<comment type="caution">
    <text evidence="1">The sequence shown here is derived from an EMBL/GenBank/DDBJ whole genome shotgun (WGS) entry which is preliminary data.</text>
</comment>
<proteinExistence type="predicted"/>
<organism evidence="1 2">
    <name type="scientific">Brachionus plicatilis</name>
    <name type="common">Marine rotifer</name>
    <name type="synonym">Brachionus muelleri</name>
    <dbReference type="NCBI Taxonomy" id="10195"/>
    <lineage>
        <taxon>Eukaryota</taxon>
        <taxon>Metazoa</taxon>
        <taxon>Spiralia</taxon>
        <taxon>Gnathifera</taxon>
        <taxon>Rotifera</taxon>
        <taxon>Eurotatoria</taxon>
        <taxon>Monogononta</taxon>
        <taxon>Pseudotrocha</taxon>
        <taxon>Ploima</taxon>
        <taxon>Brachionidae</taxon>
        <taxon>Brachionus</taxon>
    </lineage>
</organism>
<reference evidence="1 2" key="1">
    <citation type="journal article" date="2018" name="Sci. Rep.">
        <title>Genomic signatures of local adaptation to the degree of environmental predictability in rotifers.</title>
        <authorList>
            <person name="Franch-Gras L."/>
            <person name="Hahn C."/>
            <person name="Garcia-Roger E.M."/>
            <person name="Carmona M.J."/>
            <person name="Serra M."/>
            <person name="Gomez A."/>
        </authorList>
    </citation>
    <scope>NUCLEOTIDE SEQUENCE [LARGE SCALE GENOMIC DNA]</scope>
    <source>
        <strain evidence="1">HYR1</strain>
    </source>
</reference>
<dbReference type="Proteomes" id="UP000276133">
    <property type="component" value="Unassembled WGS sequence"/>
</dbReference>
<dbReference type="EMBL" id="REGN01002291">
    <property type="protein sequence ID" value="RNA29049.1"/>
    <property type="molecule type" value="Genomic_DNA"/>
</dbReference>
<accession>A0A3M7S065</accession>
<evidence type="ECO:0000313" key="1">
    <source>
        <dbReference type="EMBL" id="RNA29049.1"/>
    </source>
</evidence>
<name>A0A3M7S065_BRAPC</name>